<dbReference type="EMBL" id="LLXJ01002936">
    <property type="protein sequence ID" value="PKB97885.1"/>
    <property type="molecule type" value="Genomic_DNA"/>
</dbReference>
<dbReference type="VEuPathDB" id="FungiDB:RhiirFUN_021656"/>
<comment type="caution">
    <text evidence="1">The sequence shown here is derived from an EMBL/GenBank/DDBJ whole genome shotgun (WGS) entry which is preliminary data.</text>
</comment>
<dbReference type="Proteomes" id="UP000232722">
    <property type="component" value="Unassembled WGS sequence"/>
</dbReference>
<dbReference type="VEuPathDB" id="FungiDB:RhiirA1_471923"/>
<gene>
    <name evidence="1" type="ORF">RhiirA5_367270</name>
</gene>
<evidence type="ECO:0000313" key="1">
    <source>
        <dbReference type="EMBL" id="PKB97885.1"/>
    </source>
</evidence>
<protein>
    <submittedName>
        <fullName evidence="1">Uncharacterized protein</fullName>
    </submittedName>
</protein>
<name>A0A2N0NTL6_9GLOM</name>
<evidence type="ECO:0000313" key="2">
    <source>
        <dbReference type="Proteomes" id="UP000232722"/>
    </source>
</evidence>
<dbReference type="AlphaFoldDB" id="A0A2N0NTL6"/>
<dbReference type="VEuPathDB" id="FungiDB:FUN_017736"/>
<reference evidence="1 2" key="2">
    <citation type="submission" date="2017-09" db="EMBL/GenBank/DDBJ databases">
        <title>Extensive intraspecific genome diversity in a model arbuscular mycorrhizal fungus.</title>
        <authorList>
            <person name="Chen E.C."/>
            <person name="Morin E."/>
            <person name="Beaudet D."/>
            <person name="Noel J."/>
            <person name="Ndikumana S."/>
            <person name="Charron P."/>
            <person name="St-Onge C."/>
            <person name="Giorgi J."/>
            <person name="Grigoriev I.V."/>
            <person name="Roux C."/>
            <person name="Martin F.M."/>
            <person name="Corradi N."/>
        </authorList>
    </citation>
    <scope>NUCLEOTIDE SEQUENCE [LARGE SCALE GENOMIC DNA]</scope>
    <source>
        <strain evidence="1 2">A5</strain>
    </source>
</reference>
<reference evidence="1 2" key="1">
    <citation type="submission" date="2016-04" db="EMBL/GenBank/DDBJ databases">
        <title>Genome analyses suggest a sexual origin of heterokaryosis in a supposedly ancient asexual fungus.</title>
        <authorList>
            <person name="Ropars J."/>
            <person name="Sedzielewska K."/>
            <person name="Noel J."/>
            <person name="Charron P."/>
            <person name="Farinelli L."/>
            <person name="Marton T."/>
            <person name="Kruger M."/>
            <person name="Pelin A."/>
            <person name="Brachmann A."/>
            <person name="Corradi N."/>
        </authorList>
    </citation>
    <scope>NUCLEOTIDE SEQUENCE [LARGE SCALE GENOMIC DNA]</scope>
    <source>
        <strain evidence="1 2">A5</strain>
    </source>
</reference>
<sequence length="176" mass="19773">MALEKKAQDEISTFKNMEEDLNWITHTKCKAHGSSCGGSFSQEVASGVHVIQKDNAASFGENHFSYLDQKPKEILKSNLKSLFDTEGSAFTYKYIDIKCGEDNVDKPITGGFYFMYASADNGGKRTVFIGLVQITKSPASGHYFLKDYYEGNDDRVEKALKYIMYKDVKSKNLLSN</sequence>
<organism evidence="1 2">
    <name type="scientific">Rhizophagus irregularis</name>
    <dbReference type="NCBI Taxonomy" id="588596"/>
    <lineage>
        <taxon>Eukaryota</taxon>
        <taxon>Fungi</taxon>
        <taxon>Fungi incertae sedis</taxon>
        <taxon>Mucoromycota</taxon>
        <taxon>Glomeromycotina</taxon>
        <taxon>Glomeromycetes</taxon>
        <taxon>Glomerales</taxon>
        <taxon>Glomeraceae</taxon>
        <taxon>Rhizophagus</taxon>
    </lineage>
</organism>
<proteinExistence type="predicted"/>
<accession>A0A2N0NTL6</accession>